<comment type="caution">
    <text evidence="1">The sequence shown here is derived from an EMBL/GenBank/DDBJ whole genome shotgun (WGS) entry which is preliminary data.</text>
</comment>
<proteinExistence type="predicted"/>
<protein>
    <submittedName>
        <fullName evidence="1">PD-(D/E)XK nuclease family protein</fullName>
    </submittedName>
</protein>
<dbReference type="Proteomes" id="UP000622017">
    <property type="component" value="Unassembled WGS sequence"/>
</dbReference>
<dbReference type="InterPro" id="IPR029470">
    <property type="entry name" value="PDDEXK_4"/>
</dbReference>
<dbReference type="EMBL" id="JACSCY010000014">
    <property type="protein sequence ID" value="MBC6612421.1"/>
    <property type="molecule type" value="Genomic_DNA"/>
</dbReference>
<sequence>MTHSSLLQQVSALQRTQEKMTLLSGENFNVFRILGLEANEVRMHSAFLGELLNPAGSHGLRDAFLKLFVEAIGFTSFPTATARVVVEYDIGRVTADYSQGGRIDIYLESAGQYLFIENKIYAHDQQNQLERYRAHRKDARLLYLTLEGAEPTNWGAGKLLPEQYQRLSYRTDIVAWLDTCRQVAVAYPLVRETIVQYQHLIHYLTGKAPNDFIRMEMQQLVQQSEENFVSAHALKQAFEESQAIFVRELIHQFEEKWYARFSENVSPFPDYAIYFRLHNNSYGFRAVRDGKDVLATEEALRPLAVLIQNKVPKLKRDRNHYWLAWKWMSNRYFNNIPPAELYQAVKNEEARLHLFEDRLREGQGYFDQVKELMREVAQANKTV</sequence>
<organism evidence="1 2">
    <name type="scientific">Hymenobacter citatus</name>
    <dbReference type="NCBI Taxonomy" id="2763506"/>
    <lineage>
        <taxon>Bacteria</taxon>
        <taxon>Pseudomonadati</taxon>
        <taxon>Bacteroidota</taxon>
        <taxon>Cytophagia</taxon>
        <taxon>Cytophagales</taxon>
        <taxon>Hymenobacteraceae</taxon>
        <taxon>Hymenobacter</taxon>
    </lineage>
</organism>
<evidence type="ECO:0000313" key="2">
    <source>
        <dbReference type="Proteomes" id="UP000622017"/>
    </source>
</evidence>
<reference evidence="1 2" key="1">
    <citation type="submission" date="2020-08" db="EMBL/GenBank/DDBJ databases">
        <title>Hymenobacter sp.</title>
        <authorList>
            <person name="Kim M.K."/>
        </authorList>
    </citation>
    <scope>NUCLEOTIDE SEQUENCE [LARGE SCALE GENOMIC DNA]</scope>
    <source>
        <strain evidence="1 2">BT507</strain>
    </source>
</reference>
<gene>
    <name evidence="1" type="ORF">H8B15_15970</name>
</gene>
<accession>A0ABR7MMX4</accession>
<name>A0ABR7MMX4_9BACT</name>
<evidence type="ECO:0000313" key="1">
    <source>
        <dbReference type="EMBL" id="MBC6612421.1"/>
    </source>
</evidence>
<dbReference type="Pfam" id="PF14281">
    <property type="entry name" value="PDDEXK_4"/>
    <property type="match status" value="1"/>
</dbReference>
<dbReference type="RefSeq" id="WP_187320660.1">
    <property type="nucleotide sequence ID" value="NZ_JACSCY010000014.1"/>
</dbReference>
<keyword evidence="2" id="KW-1185">Reference proteome</keyword>